<protein>
    <submittedName>
        <fullName evidence="1">NADP-dependent aldehyde dehydrogenase</fullName>
    </submittedName>
</protein>
<accession>A0A1H3HS28</accession>
<gene>
    <name evidence="1" type="ORF">SAMN05443545_1131</name>
</gene>
<keyword evidence="2" id="KW-1185">Reference proteome</keyword>
<dbReference type="AlphaFoldDB" id="A0A1H3HS28"/>
<evidence type="ECO:0000313" key="2">
    <source>
        <dbReference type="Proteomes" id="UP000198500"/>
    </source>
</evidence>
<evidence type="ECO:0000313" key="1">
    <source>
        <dbReference type="EMBL" id="SDY18230.1"/>
    </source>
</evidence>
<feature type="non-terminal residue" evidence="1">
    <location>
        <position position="1"/>
    </location>
</feature>
<reference evidence="1 2" key="1">
    <citation type="submission" date="2016-10" db="EMBL/GenBank/DDBJ databases">
        <authorList>
            <person name="de Groot N.N."/>
        </authorList>
    </citation>
    <scope>NUCLEOTIDE SEQUENCE [LARGE SCALE GENOMIC DNA]</scope>
    <source>
        <strain evidence="1 2">DSM 19219</strain>
    </source>
</reference>
<sequence>CYQNLSADLLPTALQDDNPLKVSRLMDGKREK</sequence>
<dbReference type="Proteomes" id="UP000198500">
    <property type="component" value="Unassembled WGS sequence"/>
</dbReference>
<name>A0A1H3HS28_9GAMM</name>
<proteinExistence type="predicted"/>
<organism evidence="1 2">
    <name type="scientific">Aidingimonas halophila</name>
    <dbReference type="NCBI Taxonomy" id="574349"/>
    <lineage>
        <taxon>Bacteria</taxon>
        <taxon>Pseudomonadati</taxon>
        <taxon>Pseudomonadota</taxon>
        <taxon>Gammaproteobacteria</taxon>
        <taxon>Oceanospirillales</taxon>
        <taxon>Halomonadaceae</taxon>
        <taxon>Aidingimonas</taxon>
    </lineage>
</organism>
<dbReference type="EMBL" id="FNNI01000013">
    <property type="protein sequence ID" value="SDY18230.1"/>
    <property type="molecule type" value="Genomic_DNA"/>
</dbReference>